<feature type="binding site" evidence="9">
    <location>
        <position position="166"/>
    </location>
    <ligand>
        <name>FMN</name>
        <dbReference type="ChEBI" id="CHEBI:58210"/>
    </ligand>
</feature>
<dbReference type="PIRSF" id="PIRSF006621">
    <property type="entry name" value="Dus"/>
    <property type="match status" value="1"/>
</dbReference>
<dbReference type="AlphaFoldDB" id="A0A378JN97"/>
<evidence type="ECO:0000256" key="7">
    <source>
        <dbReference type="PIRNR" id="PIRNR006621"/>
    </source>
</evidence>
<dbReference type="PROSITE" id="PS01136">
    <property type="entry name" value="UPF0034"/>
    <property type="match status" value="1"/>
</dbReference>
<dbReference type="PANTHER" id="PTHR45846:SF1">
    <property type="entry name" value="TRNA-DIHYDROURIDINE(47) SYNTHASE [NAD(P)(+)]-LIKE"/>
    <property type="match status" value="1"/>
</dbReference>
<dbReference type="PANTHER" id="PTHR45846">
    <property type="entry name" value="TRNA-DIHYDROURIDINE(47) SYNTHASE [NAD(P)(+)]-LIKE"/>
    <property type="match status" value="1"/>
</dbReference>
<organism evidence="11 12">
    <name type="scientific">Legionella busanensis</name>
    <dbReference type="NCBI Taxonomy" id="190655"/>
    <lineage>
        <taxon>Bacteria</taxon>
        <taxon>Pseudomonadati</taxon>
        <taxon>Pseudomonadota</taxon>
        <taxon>Gammaproteobacteria</taxon>
        <taxon>Legionellales</taxon>
        <taxon>Legionellaceae</taxon>
        <taxon>Legionella</taxon>
    </lineage>
</organism>
<reference evidence="11 12" key="1">
    <citation type="submission" date="2018-06" db="EMBL/GenBank/DDBJ databases">
        <authorList>
            <consortium name="Pathogen Informatics"/>
            <person name="Doyle S."/>
        </authorList>
    </citation>
    <scope>NUCLEOTIDE SEQUENCE [LARGE SCALE GENOMIC DNA]</scope>
    <source>
        <strain evidence="11 12">NCTC13316</strain>
    </source>
</reference>
<evidence type="ECO:0000259" key="10">
    <source>
        <dbReference type="Pfam" id="PF01207"/>
    </source>
</evidence>
<evidence type="ECO:0000256" key="1">
    <source>
        <dbReference type="ARBA" id="ARBA00001917"/>
    </source>
</evidence>
<evidence type="ECO:0000256" key="8">
    <source>
        <dbReference type="PIRSR" id="PIRSR006621-1"/>
    </source>
</evidence>
<evidence type="ECO:0000256" key="2">
    <source>
        <dbReference type="ARBA" id="ARBA00022630"/>
    </source>
</evidence>
<dbReference type="SUPFAM" id="SSF51395">
    <property type="entry name" value="FMN-linked oxidoreductases"/>
    <property type="match status" value="1"/>
</dbReference>
<comment type="function">
    <text evidence="7">Catalyzes the synthesis of 5,6-dihydrouridine (D), a modified base found in the D-loop of most tRNAs, via the reduction of the C5-C6 double bond in target uridines.</text>
</comment>
<evidence type="ECO:0000313" key="12">
    <source>
        <dbReference type="Proteomes" id="UP000254794"/>
    </source>
</evidence>
<keyword evidence="6 7" id="KW-0560">Oxidoreductase</keyword>
<feature type="binding site" evidence="9">
    <location>
        <position position="97"/>
    </location>
    <ligand>
        <name>FMN</name>
        <dbReference type="ChEBI" id="CHEBI:58210"/>
    </ligand>
</feature>
<keyword evidence="12" id="KW-1185">Reference proteome</keyword>
<feature type="domain" description="DUS-like FMN-binding" evidence="10">
    <location>
        <begin position="41"/>
        <end position="312"/>
    </location>
</feature>
<comment type="cofactor">
    <cofactor evidence="1 7 9">
        <name>FMN</name>
        <dbReference type="ChEBI" id="CHEBI:58210"/>
    </cofactor>
</comment>
<dbReference type="GO" id="GO:0050660">
    <property type="term" value="F:flavin adenine dinucleotide binding"/>
    <property type="evidence" value="ECO:0007669"/>
    <property type="project" value="InterPro"/>
</dbReference>
<keyword evidence="2 7" id="KW-0285">Flavoprotein</keyword>
<keyword evidence="3 7" id="KW-0288">FMN</keyword>
<dbReference type="GO" id="GO:0017150">
    <property type="term" value="F:tRNA dihydrouridine synthase activity"/>
    <property type="evidence" value="ECO:0007669"/>
    <property type="project" value="InterPro"/>
</dbReference>
<dbReference type="InterPro" id="IPR018517">
    <property type="entry name" value="tRNA_hU_synthase_CS"/>
</dbReference>
<dbReference type="EC" id="1.3.1.-" evidence="7"/>
<name>A0A378JN97_9GAMM</name>
<dbReference type="InterPro" id="IPR001269">
    <property type="entry name" value="DUS_fam"/>
</dbReference>
<dbReference type="GO" id="GO:0003723">
    <property type="term" value="F:RNA binding"/>
    <property type="evidence" value="ECO:0007669"/>
    <property type="project" value="TreeGrafter"/>
</dbReference>
<sequence>MPIILNYFQLKLCENKSTMNDFLNTPLTIGSFTLNNRLIQGPLAGYSCAPFRKLFSLFFVPAYCVSEMLSAQDVLHKHTIQDRYLLRAKEEKALCYQIAGNEPNIMAAAAQKLELLGANLIDINCGCPKTKIRKKGAGSALLERPDQLIKIVTAVRRAIGIPLTIKIRLQENSKQDIELVKRLTNVGADAIIIHGRRWYDTYDTPCDLNRIGLIKKATDIPLIVNGDLKDKHTILKALKNTGCDAFMIARAGSGKPWLFQEIINDTSIKLDKNQLNNLFMIHLTGLAELENEHKAVLQSRSLIRYYFRNQISSEQLSLFYQLNTLKEVEFFLIKNSYEHEVAVSPQF</sequence>
<evidence type="ECO:0000256" key="6">
    <source>
        <dbReference type="ARBA" id="ARBA00023002"/>
    </source>
</evidence>
<comment type="similarity">
    <text evidence="7">Belongs to the dus family.</text>
</comment>
<feature type="active site" description="Proton donor" evidence="8">
    <location>
        <position position="127"/>
    </location>
</feature>
<evidence type="ECO:0000313" key="11">
    <source>
        <dbReference type="EMBL" id="STX52846.1"/>
    </source>
</evidence>
<keyword evidence="4 7" id="KW-0819">tRNA processing</keyword>
<protein>
    <recommendedName>
        <fullName evidence="7">tRNA-dihydrouridine synthase</fullName>
        <ecNumber evidence="7">1.3.1.-</ecNumber>
    </recommendedName>
</protein>
<feature type="binding site" evidence="9">
    <location>
        <begin position="249"/>
        <end position="250"/>
    </location>
    <ligand>
        <name>FMN</name>
        <dbReference type="ChEBI" id="CHEBI:58210"/>
    </ligand>
</feature>
<evidence type="ECO:0000256" key="3">
    <source>
        <dbReference type="ARBA" id="ARBA00022643"/>
    </source>
</evidence>
<proteinExistence type="inferred from homology"/>
<accession>A0A378JN97</accession>
<dbReference type="EMBL" id="UGOD01000001">
    <property type="protein sequence ID" value="STX52846.1"/>
    <property type="molecule type" value="Genomic_DNA"/>
</dbReference>
<dbReference type="Proteomes" id="UP000254794">
    <property type="component" value="Unassembled WGS sequence"/>
</dbReference>
<evidence type="ECO:0000256" key="9">
    <source>
        <dbReference type="PIRSR" id="PIRSR006621-2"/>
    </source>
</evidence>
<dbReference type="Gene3D" id="3.20.20.70">
    <property type="entry name" value="Aldolase class I"/>
    <property type="match status" value="1"/>
</dbReference>
<dbReference type="InterPro" id="IPR035587">
    <property type="entry name" value="DUS-like_FMN-bd"/>
</dbReference>
<evidence type="ECO:0000256" key="5">
    <source>
        <dbReference type="ARBA" id="ARBA00022857"/>
    </source>
</evidence>
<dbReference type="InterPro" id="IPR013785">
    <property type="entry name" value="Aldolase_TIM"/>
</dbReference>
<keyword evidence="9" id="KW-0547">Nucleotide-binding</keyword>
<gene>
    <name evidence="11" type="primary">dus</name>
    <name evidence="11" type="ORF">NCTC13316_02972</name>
</gene>
<feature type="binding site" evidence="9">
    <location>
        <position position="194"/>
    </location>
    <ligand>
        <name>FMN</name>
        <dbReference type="ChEBI" id="CHEBI:58210"/>
    </ligand>
</feature>
<dbReference type="CDD" id="cd02801">
    <property type="entry name" value="DUS_like_FMN"/>
    <property type="match status" value="1"/>
</dbReference>
<keyword evidence="5" id="KW-0521">NADP</keyword>
<evidence type="ECO:0000256" key="4">
    <source>
        <dbReference type="ARBA" id="ARBA00022694"/>
    </source>
</evidence>
<dbReference type="Pfam" id="PF01207">
    <property type="entry name" value="Dus"/>
    <property type="match status" value="1"/>
</dbReference>